<dbReference type="GO" id="GO:0005829">
    <property type="term" value="C:cytosol"/>
    <property type="evidence" value="ECO:0007669"/>
    <property type="project" value="TreeGrafter"/>
</dbReference>
<dbReference type="AlphaFoldDB" id="A0A5C6D714"/>
<comment type="caution">
    <text evidence="3">The sequence shown here is derived from an EMBL/GenBank/DDBJ whole genome shotgun (WGS) entry which is preliminary data.</text>
</comment>
<dbReference type="EMBL" id="SJPV01000012">
    <property type="protein sequence ID" value="TWU32608.1"/>
    <property type="molecule type" value="Genomic_DNA"/>
</dbReference>
<evidence type="ECO:0000256" key="1">
    <source>
        <dbReference type="ARBA" id="ARBA00007274"/>
    </source>
</evidence>
<dbReference type="InterPro" id="IPR001451">
    <property type="entry name" value="Hexapep"/>
</dbReference>
<comment type="similarity">
    <text evidence="1">Belongs to the transferase hexapeptide repeat family.</text>
</comment>
<evidence type="ECO:0000313" key="3">
    <source>
        <dbReference type="EMBL" id="TWU32608.1"/>
    </source>
</evidence>
<keyword evidence="2 3" id="KW-0808">Transferase</keyword>
<dbReference type="GO" id="GO:0008870">
    <property type="term" value="F:galactoside O-acetyltransferase activity"/>
    <property type="evidence" value="ECO:0007669"/>
    <property type="project" value="UniProtKB-EC"/>
</dbReference>
<name>A0A5C6D714_9BACT</name>
<dbReference type="InterPro" id="IPR051159">
    <property type="entry name" value="Hexapeptide_acetyltransf"/>
</dbReference>
<dbReference type="SUPFAM" id="SSF51161">
    <property type="entry name" value="Trimeric LpxA-like enzymes"/>
    <property type="match status" value="1"/>
</dbReference>
<organism evidence="3 4">
    <name type="scientific">Novipirellula artificiosorum</name>
    <dbReference type="NCBI Taxonomy" id="2528016"/>
    <lineage>
        <taxon>Bacteria</taxon>
        <taxon>Pseudomonadati</taxon>
        <taxon>Planctomycetota</taxon>
        <taxon>Planctomycetia</taxon>
        <taxon>Pirellulales</taxon>
        <taxon>Pirellulaceae</taxon>
        <taxon>Novipirellula</taxon>
    </lineage>
</organism>
<gene>
    <name evidence="3" type="primary">lacA</name>
    <name evidence="3" type="ORF">Poly41_55860</name>
</gene>
<dbReference type="Proteomes" id="UP000319143">
    <property type="component" value="Unassembled WGS sequence"/>
</dbReference>
<reference evidence="3 4" key="1">
    <citation type="submission" date="2019-02" db="EMBL/GenBank/DDBJ databases">
        <title>Deep-cultivation of Planctomycetes and their phenomic and genomic characterization uncovers novel biology.</title>
        <authorList>
            <person name="Wiegand S."/>
            <person name="Jogler M."/>
            <person name="Boedeker C."/>
            <person name="Pinto D."/>
            <person name="Vollmers J."/>
            <person name="Rivas-Marin E."/>
            <person name="Kohn T."/>
            <person name="Peeters S.H."/>
            <person name="Heuer A."/>
            <person name="Rast P."/>
            <person name="Oberbeckmann S."/>
            <person name="Bunk B."/>
            <person name="Jeske O."/>
            <person name="Meyerdierks A."/>
            <person name="Storesund J.E."/>
            <person name="Kallscheuer N."/>
            <person name="Luecker S."/>
            <person name="Lage O.M."/>
            <person name="Pohl T."/>
            <person name="Merkel B.J."/>
            <person name="Hornburger P."/>
            <person name="Mueller R.-W."/>
            <person name="Bruemmer F."/>
            <person name="Labrenz M."/>
            <person name="Spormann A.M."/>
            <person name="Op Den Camp H."/>
            <person name="Overmann J."/>
            <person name="Amann R."/>
            <person name="Jetten M.S.M."/>
            <person name="Mascher T."/>
            <person name="Medema M.H."/>
            <person name="Devos D.P."/>
            <person name="Kaster A.-K."/>
            <person name="Ovreas L."/>
            <person name="Rohde M."/>
            <person name="Galperin M.Y."/>
            <person name="Jogler C."/>
        </authorList>
    </citation>
    <scope>NUCLEOTIDE SEQUENCE [LARGE SCALE GENOMIC DNA]</scope>
    <source>
        <strain evidence="3 4">Poly41</strain>
    </source>
</reference>
<evidence type="ECO:0000256" key="2">
    <source>
        <dbReference type="ARBA" id="ARBA00022679"/>
    </source>
</evidence>
<protein>
    <submittedName>
        <fullName evidence="3">Galactoside O-acetyltransferase</fullName>
        <ecNumber evidence="3">2.3.1.18</ecNumber>
    </submittedName>
</protein>
<dbReference type="Gene3D" id="2.160.10.10">
    <property type="entry name" value="Hexapeptide repeat proteins"/>
    <property type="match status" value="1"/>
</dbReference>
<accession>A0A5C6D714</accession>
<keyword evidence="4" id="KW-1185">Reference proteome</keyword>
<dbReference type="EC" id="2.3.1.18" evidence="3"/>
<evidence type="ECO:0000313" key="4">
    <source>
        <dbReference type="Proteomes" id="UP000319143"/>
    </source>
</evidence>
<proteinExistence type="inferred from homology"/>
<dbReference type="CDD" id="cd04647">
    <property type="entry name" value="LbH_MAT_like"/>
    <property type="match status" value="1"/>
</dbReference>
<keyword evidence="3" id="KW-0012">Acyltransferase</keyword>
<sequence length="158" mass="16875">MRCLFSLPRFRWCIFLKCLLLRAMGARVGRGITIYPGVWIAPGRNLIIGDSVDLALEVLIVTSGGVDIGDRTLIGYRTHIFSTNHVIAPIGCSIFESGHEKKKVTIGKDVWIGAGCTILPGVTIGDGAVIAAGSVVTKDVASLAIMAGVPARLVRFRE</sequence>
<dbReference type="InterPro" id="IPR011004">
    <property type="entry name" value="Trimer_LpxA-like_sf"/>
</dbReference>
<dbReference type="Pfam" id="PF00132">
    <property type="entry name" value="Hexapep"/>
    <property type="match status" value="1"/>
</dbReference>
<dbReference type="PANTHER" id="PTHR23416">
    <property type="entry name" value="SIALIC ACID SYNTHASE-RELATED"/>
    <property type="match status" value="1"/>
</dbReference>
<dbReference type="PANTHER" id="PTHR23416:SF23">
    <property type="entry name" value="ACETYLTRANSFERASE C18B11.09C-RELATED"/>
    <property type="match status" value="1"/>
</dbReference>